<protein>
    <submittedName>
        <fullName evidence="1">Uncharacterized protein</fullName>
    </submittedName>
</protein>
<reference evidence="1 2" key="1">
    <citation type="journal article" date="2020" name="Mol. Biol. Evol.">
        <title>Distinct Expression and Methylation Patterns for Genes with Different Fates following a Single Whole-Genome Duplication in Flowering Plants.</title>
        <authorList>
            <person name="Shi T."/>
            <person name="Rahmani R.S."/>
            <person name="Gugger P.F."/>
            <person name="Wang M."/>
            <person name="Li H."/>
            <person name="Zhang Y."/>
            <person name="Li Z."/>
            <person name="Wang Q."/>
            <person name="Van de Peer Y."/>
            <person name="Marchal K."/>
            <person name="Chen J."/>
        </authorList>
    </citation>
    <scope>NUCLEOTIDE SEQUENCE [LARGE SCALE GENOMIC DNA]</scope>
    <source>
        <tissue evidence="1">Leaf</tissue>
    </source>
</reference>
<organism evidence="1 2">
    <name type="scientific">Nelumbo nucifera</name>
    <name type="common">Sacred lotus</name>
    <dbReference type="NCBI Taxonomy" id="4432"/>
    <lineage>
        <taxon>Eukaryota</taxon>
        <taxon>Viridiplantae</taxon>
        <taxon>Streptophyta</taxon>
        <taxon>Embryophyta</taxon>
        <taxon>Tracheophyta</taxon>
        <taxon>Spermatophyta</taxon>
        <taxon>Magnoliopsida</taxon>
        <taxon>Proteales</taxon>
        <taxon>Nelumbonaceae</taxon>
        <taxon>Nelumbo</taxon>
    </lineage>
</organism>
<name>A0A822Y040_NELNU</name>
<gene>
    <name evidence="1" type="ORF">HUJ06_026080</name>
</gene>
<accession>A0A822Y040</accession>
<sequence>MGIINSIRRIESSNGRTDPRLRVHPDCAPCGDEAETTDTYYGIAQWTGKAEWFGSPNPYGQLVLMLSVPTRTRYLGSCIEASLHIEVEWVIDRAEQPSPVRVSLGPSSHWDVVEMSGWARD</sequence>
<keyword evidence="2" id="KW-1185">Reference proteome</keyword>
<comment type="caution">
    <text evidence="1">The sequence shown here is derived from an EMBL/GenBank/DDBJ whole genome shotgun (WGS) entry which is preliminary data.</text>
</comment>
<evidence type="ECO:0000313" key="1">
    <source>
        <dbReference type="EMBL" id="DAD24616.1"/>
    </source>
</evidence>
<dbReference type="AlphaFoldDB" id="A0A822Y040"/>
<proteinExistence type="predicted"/>
<dbReference type="Proteomes" id="UP000607653">
    <property type="component" value="Unassembled WGS sequence"/>
</dbReference>
<evidence type="ECO:0000313" key="2">
    <source>
        <dbReference type="Proteomes" id="UP000607653"/>
    </source>
</evidence>
<dbReference type="EMBL" id="DUZY01000001">
    <property type="protein sequence ID" value="DAD24616.1"/>
    <property type="molecule type" value="Genomic_DNA"/>
</dbReference>